<feature type="compositionally biased region" description="Basic and acidic residues" evidence="7">
    <location>
        <begin position="18"/>
        <end position="33"/>
    </location>
</feature>
<keyword evidence="11" id="KW-1185">Reference proteome</keyword>
<gene>
    <name evidence="10" type="ORF">RJT34_33556</name>
</gene>
<dbReference type="GO" id="GO:0000139">
    <property type="term" value="C:Golgi membrane"/>
    <property type="evidence" value="ECO:0007669"/>
    <property type="project" value="UniProtKB-SubCell"/>
</dbReference>
<name>A0AAN9IAJ6_CLITE</name>
<keyword evidence="4 6" id="KW-0256">Endoplasmic reticulum</keyword>
<proteinExistence type="inferred from homology"/>
<evidence type="ECO:0000256" key="6">
    <source>
        <dbReference type="RuleBase" id="RU364101"/>
    </source>
</evidence>
<dbReference type="PANTHER" id="PTHR13402:SF6">
    <property type="entry name" value="SECRETORY 16, ISOFORM I"/>
    <property type="match status" value="1"/>
</dbReference>
<dbReference type="PANTHER" id="PTHR13402">
    <property type="entry name" value="RGPR-RELATED"/>
    <property type="match status" value="1"/>
</dbReference>
<accession>A0AAN9IAJ6</accession>
<feature type="region of interest" description="Disordered" evidence="7">
    <location>
        <begin position="154"/>
        <end position="180"/>
    </location>
</feature>
<keyword evidence="6" id="KW-0653">Protein transport</keyword>
<feature type="region of interest" description="Disordered" evidence="7">
    <location>
        <begin position="1168"/>
        <end position="1207"/>
    </location>
</feature>
<feature type="compositionally biased region" description="Polar residues" evidence="7">
    <location>
        <begin position="1064"/>
        <end position="1074"/>
    </location>
</feature>
<evidence type="ECO:0000256" key="5">
    <source>
        <dbReference type="ARBA" id="ARBA00022892"/>
    </source>
</evidence>
<feature type="compositionally biased region" description="Acidic residues" evidence="7">
    <location>
        <begin position="34"/>
        <end position="49"/>
    </location>
</feature>
<keyword evidence="3 6" id="KW-0813">Transport</keyword>
<evidence type="ECO:0000259" key="9">
    <source>
        <dbReference type="Pfam" id="PF12932"/>
    </source>
</evidence>
<keyword evidence="5 6" id="KW-0931">ER-Golgi transport</keyword>
<evidence type="ECO:0000256" key="1">
    <source>
        <dbReference type="ARBA" id="ARBA00004240"/>
    </source>
</evidence>
<dbReference type="GO" id="GO:0012507">
    <property type="term" value="C:ER to Golgi transport vesicle membrane"/>
    <property type="evidence" value="ECO:0007669"/>
    <property type="project" value="TreeGrafter"/>
</dbReference>
<evidence type="ECO:0000313" key="11">
    <source>
        <dbReference type="Proteomes" id="UP001359559"/>
    </source>
</evidence>
<dbReference type="GO" id="GO:0015031">
    <property type="term" value="P:protein transport"/>
    <property type="evidence" value="ECO:0007669"/>
    <property type="project" value="UniProtKB-KW"/>
</dbReference>
<dbReference type="GO" id="GO:0070971">
    <property type="term" value="C:endoplasmic reticulum exit site"/>
    <property type="evidence" value="ECO:0007669"/>
    <property type="project" value="TreeGrafter"/>
</dbReference>
<feature type="domain" description="Sec16 Sec23-binding" evidence="8">
    <location>
        <begin position="707"/>
        <end position="982"/>
    </location>
</feature>
<dbReference type="Pfam" id="PF12932">
    <property type="entry name" value="Sec16"/>
    <property type="match status" value="1"/>
</dbReference>
<keyword evidence="6" id="KW-0333">Golgi apparatus</keyword>
<feature type="compositionally biased region" description="Basic and acidic residues" evidence="7">
    <location>
        <begin position="58"/>
        <end position="71"/>
    </location>
</feature>
<evidence type="ECO:0000256" key="2">
    <source>
        <dbReference type="ARBA" id="ARBA00005927"/>
    </source>
</evidence>
<dbReference type="CDD" id="cd09233">
    <property type="entry name" value="ACE1-Sec16-like"/>
    <property type="match status" value="1"/>
</dbReference>
<dbReference type="Gene3D" id="1.25.40.1030">
    <property type="match status" value="1"/>
</dbReference>
<dbReference type="InterPro" id="IPR024298">
    <property type="entry name" value="Sec16_Sec23-bd"/>
</dbReference>
<evidence type="ECO:0000256" key="3">
    <source>
        <dbReference type="ARBA" id="ARBA00022448"/>
    </source>
</evidence>
<dbReference type="GO" id="GO:0016192">
    <property type="term" value="P:vesicle-mediated transport"/>
    <property type="evidence" value="ECO:0007669"/>
    <property type="project" value="UniProtKB-KW"/>
</dbReference>
<feature type="region of interest" description="Disordered" evidence="7">
    <location>
        <begin position="994"/>
        <end position="1088"/>
    </location>
</feature>
<comment type="subcellular location">
    <subcellularLocation>
        <location evidence="1">Endoplasmic reticulum</location>
    </subcellularLocation>
    <subcellularLocation>
        <location evidence="6">Golgi apparatus membrane</location>
    </subcellularLocation>
</comment>
<comment type="similarity">
    <text evidence="2 6">Belongs to the SEC16 family.</text>
</comment>
<evidence type="ECO:0000313" key="10">
    <source>
        <dbReference type="EMBL" id="KAK7265931.1"/>
    </source>
</evidence>
<evidence type="ECO:0000259" key="8">
    <source>
        <dbReference type="Pfam" id="PF12931"/>
    </source>
</evidence>
<sequence length="1374" mass="149917">MASNPPFHVEDQTDEDFFDKLVEDDNEPVKSGHDDDDEEGNDYDVDSSDDVGASGVRLKREEEGENEKGGGKLDGANAQERSFLGSSGSFGQDGAVDHDDFEAEGSRAASGSSVNKSNEICNSDVKEVGWNSFSADSNGDVGFVSYSEFFSELGDQSGKAQGDSNTEVKPDNEIPREESNSSVNYVQYQESQAYDTSQVNNMNGVDPSSSQYWENLYPGWKYDHGTEQWYQVDYYNATAVSQGGSEAYAVVDWNVASNSKAEISYMQQTAQSFAGTLSENGSSENVSSWNLVLQGNNGYPGHMVFDPQYPGWYYDTTAQEWRLLETYSSSIQASAQGIENGHALTSIFPLNDNNLYREYGQTGNYGSQVVCSQGANDSWGGSNGIGNQQGVDAYTTENSTKSGDRTTAVLNRQYDQSFGSSVSVNDDKKNTSSSCGAVPLYNKGNHDHGLANGNLELQSFTPSRNVVQHSNYSNMQFDEQKKISNVYAENPKPYSYSSTQQSFQGQNQYSYAPNVGRSSAGRPPHALVTFGFGGKIIVMKDSGFSGSSYGSQTVVQDFVSVLNLMEVGVGCIDSSSTGNVTSDYFRALGQQSFPGPLVGGSVGSKELHKWIDERIAHCARIDIDYKKGERLRLLLSLLKIACQHYGKLRSPFGTDTILRENDTPESAVAKLFASAKMSGKFTQYGVLSHCLQNLPSEAQMRATASEVQNLLVSGKKKEALHYAQEGQLWGPALVLASQLGEQFYVDTVKQMALRQLVSGSPLRTLCLLIAGQPAEVFSANNSVSKDPNAFNMPRQPTQLGSNGMLDDWEENLAVISANRTKDDELVIIHLGDCLWKERSEIIAAHICYLIAEANFESYSDSARLCLIGTDHWKFPRTYASPEAIQRTELYEYSKMLGNSQFILLPFQPYKLIYAYMLAEVGKVSDSLKYCQAVFKSLKTGRAPEAETWKQLVLSLEERIRTHQQGGYATNLAPAKLVGKLLNFFDSTAHRVVGGLPPPAPSSQGTVHGNGQHNQPMANRVSNSQSTMAMSSLVPSASMEPISDWTTDSNRTKPNRSVSEPDFNRSPQQVASSDAQGRATVSGGTSRFSRLGFGSQLLQKTVGLVLRPRPGRQAKLGEKNKFYYDEKLKRWVEEGVEPPPEETALLAPPTTATFQNGSMEYNLKSALKNEGSSFNEGSNSKTSSPEHTPGIPPIPPTTNQFSARGRSGVRSRYVDTFNQGGGSSAKLFQSPSVSSVKPALAANAKFFIPTSAPSSNEQTMEAIAESNQEDSLANENPSTSSRTDWSYPVPPPPSARQRFPSMDNISIPEATISRSRRTVSWGGIDFFGPTQMGEVQPLGEALGMPPSTFMPDEYSSMHTQAKSGSAGEDLHQLKL</sequence>
<feature type="domain" description="Sec16 central conserved" evidence="9">
    <location>
        <begin position="525"/>
        <end position="646"/>
    </location>
</feature>
<feature type="compositionally biased region" description="Polar residues" evidence="7">
    <location>
        <begin position="1001"/>
        <end position="1034"/>
    </location>
</feature>
<evidence type="ECO:0000256" key="7">
    <source>
        <dbReference type="SAM" id="MobiDB-lite"/>
    </source>
</evidence>
<dbReference type="GO" id="GO:0007030">
    <property type="term" value="P:Golgi organization"/>
    <property type="evidence" value="ECO:0007669"/>
    <property type="project" value="TreeGrafter"/>
</dbReference>
<dbReference type="EMBL" id="JAYKXN010000008">
    <property type="protein sequence ID" value="KAK7265931.1"/>
    <property type="molecule type" value="Genomic_DNA"/>
</dbReference>
<protein>
    <recommendedName>
        <fullName evidence="6">Protein transport protein sec16</fullName>
    </recommendedName>
</protein>
<feature type="compositionally biased region" description="Polar residues" evidence="7">
    <location>
        <begin position="1251"/>
        <end position="1283"/>
    </location>
</feature>
<keyword evidence="6" id="KW-0472">Membrane</keyword>
<dbReference type="Proteomes" id="UP001359559">
    <property type="component" value="Unassembled WGS sequence"/>
</dbReference>
<feature type="region of interest" description="Disordered" evidence="7">
    <location>
        <begin position="1"/>
        <end position="117"/>
    </location>
</feature>
<feature type="region of interest" description="Disordered" evidence="7">
    <location>
        <begin position="1349"/>
        <end position="1374"/>
    </location>
</feature>
<reference evidence="10 11" key="1">
    <citation type="submission" date="2024-01" db="EMBL/GenBank/DDBJ databases">
        <title>The genomes of 5 underutilized Papilionoideae crops provide insights into root nodulation and disease resistance.</title>
        <authorList>
            <person name="Yuan L."/>
        </authorList>
    </citation>
    <scope>NUCLEOTIDE SEQUENCE [LARGE SCALE GENOMIC DNA]</scope>
    <source>
        <strain evidence="10">LY-2023</strain>
        <tissue evidence="10">Leaf</tissue>
    </source>
</reference>
<feature type="compositionally biased region" description="Low complexity" evidence="7">
    <location>
        <begin position="1168"/>
        <end position="1179"/>
    </location>
</feature>
<dbReference type="InterPro" id="IPR024340">
    <property type="entry name" value="Sec16_CCD"/>
</dbReference>
<evidence type="ECO:0000256" key="4">
    <source>
        <dbReference type="ARBA" id="ARBA00022824"/>
    </source>
</evidence>
<dbReference type="GO" id="GO:0070973">
    <property type="term" value="P:protein localization to endoplasmic reticulum exit site"/>
    <property type="evidence" value="ECO:0007669"/>
    <property type="project" value="TreeGrafter"/>
</dbReference>
<dbReference type="Pfam" id="PF12931">
    <property type="entry name" value="TPR_Sec16"/>
    <property type="match status" value="1"/>
</dbReference>
<comment type="caution">
    <text evidence="10">The sequence shown here is derived from an EMBL/GenBank/DDBJ whole genome shotgun (WGS) entry which is preliminary data.</text>
</comment>
<feature type="region of interest" description="Disordered" evidence="7">
    <location>
        <begin position="1251"/>
        <end position="1300"/>
    </location>
</feature>
<feature type="compositionally biased region" description="Basic and acidic residues" evidence="7">
    <location>
        <begin position="166"/>
        <end position="179"/>
    </location>
</feature>
<organism evidence="10 11">
    <name type="scientific">Clitoria ternatea</name>
    <name type="common">Butterfly pea</name>
    <dbReference type="NCBI Taxonomy" id="43366"/>
    <lineage>
        <taxon>Eukaryota</taxon>
        <taxon>Viridiplantae</taxon>
        <taxon>Streptophyta</taxon>
        <taxon>Embryophyta</taxon>
        <taxon>Tracheophyta</taxon>
        <taxon>Spermatophyta</taxon>
        <taxon>Magnoliopsida</taxon>
        <taxon>eudicotyledons</taxon>
        <taxon>Gunneridae</taxon>
        <taxon>Pentapetalae</taxon>
        <taxon>rosids</taxon>
        <taxon>fabids</taxon>
        <taxon>Fabales</taxon>
        <taxon>Fabaceae</taxon>
        <taxon>Papilionoideae</taxon>
        <taxon>50 kb inversion clade</taxon>
        <taxon>NPAAA clade</taxon>
        <taxon>indigoferoid/millettioid clade</taxon>
        <taxon>Phaseoleae</taxon>
        <taxon>Clitoria</taxon>
    </lineage>
</organism>